<dbReference type="SUPFAM" id="SSF56349">
    <property type="entry name" value="DNA breaking-rejoining enzymes"/>
    <property type="match status" value="1"/>
</dbReference>
<dbReference type="InterPro" id="IPR011010">
    <property type="entry name" value="DNA_brk_join_enz"/>
</dbReference>
<dbReference type="InterPro" id="IPR023009">
    <property type="entry name" value="Tyrosine_recombinase_XerC/XerD"/>
</dbReference>
<feature type="domain" description="Core-binding (CB)" evidence="13">
    <location>
        <begin position="3"/>
        <end position="89"/>
    </location>
</feature>
<evidence type="ECO:0000256" key="2">
    <source>
        <dbReference type="ARBA" id="ARBA00006657"/>
    </source>
</evidence>
<evidence type="ECO:0000259" key="13">
    <source>
        <dbReference type="PROSITE" id="PS51900"/>
    </source>
</evidence>
<keyword evidence="8 11" id="KW-0238">DNA-binding</keyword>
<dbReference type="Gene3D" id="1.10.150.130">
    <property type="match status" value="1"/>
</dbReference>
<dbReference type="Proteomes" id="UP000588068">
    <property type="component" value="Unassembled WGS sequence"/>
</dbReference>
<reference evidence="14 15" key="1">
    <citation type="submission" date="2020-08" db="EMBL/GenBank/DDBJ databases">
        <title>Genomic Encyclopedia of Type Strains, Phase IV (KMG-IV): sequencing the most valuable type-strain genomes for metagenomic binning, comparative biology and taxonomic classification.</title>
        <authorList>
            <person name="Goeker M."/>
        </authorList>
    </citation>
    <scope>NUCLEOTIDE SEQUENCE [LARGE SCALE GENOMIC DNA]</scope>
    <source>
        <strain evidence="14 15">DSM 26723</strain>
    </source>
</reference>
<protein>
    <recommendedName>
        <fullName evidence="3 11">Tyrosine recombinase XerC</fullName>
    </recommendedName>
</protein>
<dbReference type="PANTHER" id="PTHR30349">
    <property type="entry name" value="PHAGE INTEGRASE-RELATED"/>
    <property type="match status" value="1"/>
</dbReference>
<dbReference type="PANTHER" id="PTHR30349:SF81">
    <property type="entry name" value="TYROSINE RECOMBINASE XERC"/>
    <property type="match status" value="1"/>
</dbReference>
<comment type="subcellular location">
    <subcellularLocation>
        <location evidence="1 11">Cytoplasm</location>
    </subcellularLocation>
</comment>
<dbReference type="GO" id="GO:0003677">
    <property type="term" value="F:DNA binding"/>
    <property type="evidence" value="ECO:0007669"/>
    <property type="project" value="UniProtKB-UniRule"/>
</dbReference>
<proteinExistence type="inferred from homology"/>
<dbReference type="Pfam" id="PF00589">
    <property type="entry name" value="Phage_integrase"/>
    <property type="match status" value="1"/>
</dbReference>
<dbReference type="NCBIfam" id="TIGR02224">
    <property type="entry name" value="recomb_XerC"/>
    <property type="match status" value="1"/>
</dbReference>
<dbReference type="InterPro" id="IPR044068">
    <property type="entry name" value="CB"/>
</dbReference>
<evidence type="ECO:0000313" key="14">
    <source>
        <dbReference type="EMBL" id="MBB6092790.1"/>
    </source>
</evidence>
<evidence type="ECO:0000256" key="10">
    <source>
        <dbReference type="ARBA" id="ARBA00023306"/>
    </source>
</evidence>
<dbReference type="Pfam" id="PF02899">
    <property type="entry name" value="Phage_int_SAM_1"/>
    <property type="match status" value="1"/>
</dbReference>
<keyword evidence="5 11" id="KW-0132">Cell division</keyword>
<comment type="caution">
    <text evidence="14">The sequence shown here is derived from an EMBL/GenBank/DDBJ whole genome shotgun (WGS) entry which is preliminary data.</text>
</comment>
<evidence type="ECO:0000256" key="5">
    <source>
        <dbReference type="ARBA" id="ARBA00022618"/>
    </source>
</evidence>
<keyword evidence="6 11" id="KW-0159">Chromosome partition</keyword>
<keyword evidence="9 11" id="KW-0233">DNA recombination</keyword>
<feature type="active site" evidence="11">
    <location>
        <position position="268"/>
    </location>
</feature>
<keyword evidence="4 11" id="KW-0963">Cytoplasm</keyword>
<dbReference type="PROSITE" id="PS51898">
    <property type="entry name" value="TYR_RECOMBINASE"/>
    <property type="match status" value="1"/>
</dbReference>
<feature type="active site" evidence="11">
    <location>
        <position position="245"/>
    </location>
</feature>
<evidence type="ECO:0000256" key="4">
    <source>
        <dbReference type="ARBA" id="ARBA00022490"/>
    </source>
</evidence>
<keyword evidence="15" id="KW-1185">Reference proteome</keyword>
<evidence type="ECO:0000259" key="12">
    <source>
        <dbReference type="PROSITE" id="PS51898"/>
    </source>
</evidence>
<dbReference type="GO" id="GO:0005737">
    <property type="term" value="C:cytoplasm"/>
    <property type="evidence" value="ECO:0007669"/>
    <property type="project" value="UniProtKB-SubCell"/>
</dbReference>
<feature type="active site" description="O-(3'-phospho-DNA)-tyrosine intermediate" evidence="11">
    <location>
        <position position="277"/>
    </location>
</feature>
<dbReference type="RefSeq" id="WP_184330574.1">
    <property type="nucleotide sequence ID" value="NZ_JACHHZ010000002.1"/>
</dbReference>
<evidence type="ECO:0000256" key="7">
    <source>
        <dbReference type="ARBA" id="ARBA00022908"/>
    </source>
</evidence>
<comment type="function">
    <text evidence="11">Site-specific tyrosine recombinase, which acts by catalyzing the cutting and rejoining of the recombining DNA molecules. The XerC-XerD complex is essential to convert dimers of the bacterial chromosome into monomers to permit their segregation at cell division. It also contributes to the segregational stability of plasmids.</text>
</comment>
<feature type="active site" evidence="11">
    <location>
        <position position="242"/>
    </location>
</feature>
<dbReference type="InterPro" id="IPR004107">
    <property type="entry name" value="Integrase_SAM-like_N"/>
</dbReference>
<dbReference type="GO" id="GO:0006313">
    <property type="term" value="P:DNA transposition"/>
    <property type="evidence" value="ECO:0007669"/>
    <property type="project" value="UniProtKB-UniRule"/>
</dbReference>
<evidence type="ECO:0000256" key="1">
    <source>
        <dbReference type="ARBA" id="ARBA00004496"/>
    </source>
</evidence>
<evidence type="ECO:0000256" key="8">
    <source>
        <dbReference type="ARBA" id="ARBA00023125"/>
    </source>
</evidence>
<name>A0A841HKF8_9GAMM</name>
<dbReference type="InterPro" id="IPR010998">
    <property type="entry name" value="Integrase_recombinase_N"/>
</dbReference>
<dbReference type="AlphaFoldDB" id="A0A841HKF8"/>
<keyword evidence="7 11" id="KW-0229">DNA integration</keyword>
<feature type="active site" evidence="11">
    <location>
        <position position="149"/>
    </location>
</feature>
<dbReference type="InterPro" id="IPR050090">
    <property type="entry name" value="Tyrosine_recombinase_XerCD"/>
</dbReference>
<feature type="domain" description="Tyr recombinase" evidence="12">
    <location>
        <begin position="110"/>
        <end position="290"/>
    </location>
</feature>
<comment type="subunit">
    <text evidence="11">Forms a cyclic heterotetrameric complex composed of two molecules of XerC and two molecules of XerD.</text>
</comment>
<evidence type="ECO:0000256" key="6">
    <source>
        <dbReference type="ARBA" id="ARBA00022829"/>
    </source>
</evidence>
<feature type="active site" evidence="11">
    <location>
        <position position="173"/>
    </location>
</feature>
<dbReference type="GO" id="GO:0007059">
    <property type="term" value="P:chromosome segregation"/>
    <property type="evidence" value="ECO:0007669"/>
    <property type="project" value="UniProtKB-UniRule"/>
</dbReference>
<dbReference type="HAMAP" id="MF_01808">
    <property type="entry name" value="Recomb_XerC_XerD"/>
    <property type="match status" value="1"/>
</dbReference>
<dbReference type="EMBL" id="JACHHZ010000002">
    <property type="protein sequence ID" value="MBB6092790.1"/>
    <property type="molecule type" value="Genomic_DNA"/>
</dbReference>
<keyword evidence="10 11" id="KW-0131">Cell cycle</keyword>
<evidence type="ECO:0000313" key="15">
    <source>
        <dbReference type="Proteomes" id="UP000588068"/>
    </source>
</evidence>
<evidence type="ECO:0000256" key="9">
    <source>
        <dbReference type="ARBA" id="ARBA00023172"/>
    </source>
</evidence>
<dbReference type="InterPro" id="IPR013762">
    <property type="entry name" value="Integrase-like_cat_sf"/>
</dbReference>
<dbReference type="GO" id="GO:0051301">
    <property type="term" value="P:cell division"/>
    <property type="evidence" value="ECO:0007669"/>
    <property type="project" value="UniProtKB-UniRule"/>
</dbReference>
<gene>
    <name evidence="11" type="primary">xerC</name>
    <name evidence="14" type="ORF">HNQ60_001668</name>
</gene>
<dbReference type="Gene3D" id="1.10.443.10">
    <property type="entry name" value="Intergrase catalytic core"/>
    <property type="match status" value="1"/>
</dbReference>
<evidence type="ECO:0000256" key="3">
    <source>
        <dbReference type="ARBA" id="ARBA00015804"/>
    </source>
</evidence>
<dbReference type="GO" id="GO:0009037">
    <property type="term" value="F:tyrosine-based site-specific recombinase activity"/>
    <property type="evidence" value="ECO:0007669"/>
    <property type="project" value="UniProtKB-UniRule"/>
</dbReference>
<dbReference type="PROSITE" id="PS51900">
    <property type="entry name" value="CB"/>
    <property type="match status" value="1"/>
</dbReference>
<organism evidence="14 15">
    <name type="scientific">Povalibacter uvarum</name>
    <dbReference type="NCBI Taxonomy" id="732238"/>
    <lineage>
        <taxon>Bacteria</taxon>
        <taxon>Pseudomonadati</taxon>
        <taxon>Pseudomonadota</taxon>
        <taxon>Gammaproteobacteria</taxon>
        <taxon>Steroidobacterales</taxon>
        <taxon>Steroidobacteraceae</taxon>
        <taxon>Povalibacter</taxon>
    </lineage>
</organism>
<dbReference type="NCBIfam" id="NF040815">
    <property type="entry name" value="recomb_XerA_Arch"/>
    <property type="match status" value="1"/>
</dbReference>
<dbReference type="InterPro" id="IPR011931">
    <property type="entry name" value="Recomb_XerC"/>
</dbReference>
<sequence>MLDSALAWLPRFLTHLSSERRLSSHTDVNYRRDLELFAQYCTKNGIDDWVRVDSQHVRTFAASEFRRGQSPRTIQRRLSALRSFCNFLLRESVLKSNPASEVQAPKARKRLPQTVDADQMARLLTFRTDDELSVRDKAIMELFYSSGLRLSELVGLDLADVDLRDRTVRVTGKGNKTRMVPVGRYAVQAITIWLGERSALAAPGEAAMFVSQRGGRLQQRSIQVRIERWAKRQGLGIHMHPHMFRHSFATHLLESSQDLRAVQELLGHANISTTQVYTHLDFQHLAKIYDQAHPRARRKS</sequence>
<dbReference type="NCBIfam" id="NF001399">
    <property type="entry name" value="PRK00283.1"/>
    <property type="match status" value="1"/>
</dbReference>
<accession>A0A841HKF8</accession>
<comment type="similarity">
    <text evidence="2 11">Belongs to the 'phage' integrase family. XerC subfamily.</text>
</comment>
<evidence type="ECO:0000256" key="11">
    <source>
        <dbReference type="HAMAP-Rule" id="MF_01808"/>
    </source>
</evidence>
<dbReference type="CDD" id="cd00798">
    <property type="entry name" value="INT_XerDC_C"/>
    <property type="match status" value="1"/>
</dbReference>
<dbReference type="InterPro" id="IPR002104">
    <property type="entry name" value="Integrase_catalytic"/>
</dbReference>